<sequence length="108" mass="11909">MKKIEIKQIGVTSMFKTILFIGSVPLALMALIGIIITIVGVASGNTELLFFGVPYIVFPLFMIGIYGLMGMLVAYIYNKFASKFGGLELVIEEKSEQNVVIKEEKLTN</sequence>
<gene>
    <name evidence="2" type="ORF">JR050_15940</name>
</gene>
<keyword evidence="1" id="KW-0472">Membrane</keyword>
<evidence type="ECO:0000256" key="1">
    <source>
        <dbReference type="SAM" id="Phobius"/>
    </source>
</evidence>
<dbReference type="EMBL" id="JAFELM010000039">
    <property type="protein sequence ID" value="MBM6619160.1"/>
    <property type="molecule type" value="Genomic_DNA"/>
</dbReference>
<feature type="transmembrane region" description="Helical" evidence="1">
    <location>
        <begin position="20"/>
        <end position="43"/>
    </location>
</feature>
<comment type="caution">
    <text evidence="2">The sequence shown here is derived from an EMBL/GenBank/DDBJ whole genome shotgun (WGS) entry which is preliminary data.</text>
</comment>
<evidence type="ECO:0000313" key="3">
    <source>
        <dbReference type="Proteomes" id="UP001518925"/>
    </source>
</evidence>
<accession>A0ABS2DKZ1</accession>
<dbReference type="RefSeq" id="WP_204204514.1">
    <property type="nucleotide sequence ID" value="NZ_JAFELM010000039.1"/>
</dbReference>
<evidence type="ECO:0008006" key="4">
    <source>
        <dbReference type="Google" id="ProtNLM"/>
    </source>
</evidence>
<keyword evidence="1" id="KW-1133">Transmembrane helix</keyword>
<evidence type="ECO:0000313" key="2">
    <source>
        <dbReference type="EMBL" id="MBM6619160.1"/>
    </source>
</evidence>
<reference evidence="2 3" key="1">
    <citation type="submission" date="2021-02" db="EMBL/GenBank/DDBJ databases">
        <title>Bacillus sp. RD4P76, an endophyte from a halophyte.</title>
        <authorList>
            <person name="Sun J.-Q."/>
        </authorList>
    </citation>
    <scope>NUCLEOTIDE SEQUENCE [LARGE SCALE GENOMIC DNA]</scope>
    <source>
        <strain evidence="2 3">RD4P76</strain>
    </source>
</reference>
<keyword evidence="1" id="KW-0812">Transmembrane</keyword>
<feature type="transmembrane region" description="Helical" evidence="1">
    <location>
        <begin position="55"/>
        <end position="77"/>
    </location>
</feature>
<name>A0ABS2DKZ1_9BACI</name>
<protein>
    <recommendedName>
        <fullName evidence="4">DUF3566 domain-containing protein</fullName>
    </recommendedName>
</protein>
<organism evidence="2 3">
    <name type="scientific">Bacillus suaedaesalsae</name>
    <dbReference type="NCBI Taxonomy" id="2810349"/>
    <lineage>
        <taxon>Bacteria</taxon>
        <taxon>Bacillati</taxon>
        <taxon>Bacillota</taxon>
        <taxon>Bacilli</taxon>
        <taxon>Bacillales</taxon>
        <taxon>Bacillaceae</taxon>
        <taxon>Bacillus</taxon>
    </lineage>
</organism>
<keyword evidence="3" id="KW-1185">Reference proteome</keyword>
<dbReference type="Proteomes" id="UP001518925">
    <property type="component" value="Unassembled WGS sequence"/>
</dbReference>
<proteinExistence type="predicted"/>